<reference evidence="1" key="1">
    <citation type="submission" date="2022-08" db="EMBL/GenBank/DDBJ databases">
        <authorList>
            <person name="Kallberg Y."/>
            <person name="Tangrot J."/>
            <person name="Rosling A."/>
        </authorList>
    </citation>
    <scope>NUCLEOTIDE SEQUENCE</scope>
    <source>
        <strain evidence="1">Wild A</strain>
    </source>
</reference>
<dbReference type="OrthoDB" id="2382382at2759"/>
<evidence type="ECO:0000313" key="1">
    <source>
        <dbReference type="EMBL" id="CAI2198144.1"/>
    </source>
</evidence>
<sequence>MLKSVASLLKTASAGTTFTTDITMEITSLNTFNTVENSTVQKETAANDIPLIHLVRQQRQQKLEETVLIRKIAHQSLMHHYEQDNLPLSHVKEKLKGDDTPLVQVQQQLEQEKDDIHYTTPTSVITTSNNSTI</sequence>
<dbReference type="EMBL" id="CAMKVN010017944">
    <property type="protein sequence ID" value="CAI2198144.1"/>
    <property type="molecule type" value="Genomic_DNA"/>
</dbReference>
<evidence type="ECO:0000313" key="2">
    <source>
        <dbReference type="Proteomes" id="UP001153678"/>
    </source>
</evidence>
<organism evidence="1 2">
    <name type="scientific">Funneliformis geosporum</name>
    <dbReference type="NCBI Taxonomy" id="1117311"/>
    <lineage>
        <taxon>Eukaryota</taxon>
        <taxon>Fungi</taxon>
        <taxon>Fungi incertae sedis</taxon>
        <taxon>Mucoromycota</taxon>
        <taxon>Glomeromycotina</taxon>
        <taxon>Glomeromycetes</taxon>
        <taxon>Glomerales</taxon>
        <taxon>Glomeraceae</taxon>
        <taxon>Funneliformis</taxon>
    </lineage>
</organism>
<dbReference type="AlphaFoldDB" id="A0A9W4X6B9"/>
<comment type="caution">
    <text evidence="1">The sequence shown here is derived from an EMBL/GenBank/DDBJ whole genome shotgun (WGS) entry which is preliminary data.</text>
</comment>
<feature type="non-terminal residue" evidence="1">
    <location>
        <position position="133"/>
    </location>
</feature>
<accession>A0A9W4X6B9</accession>
<dbReference type="Proteomes" id="UP001153678">
    <property type="component" value="Unassembled WGS sequence"/>
</dbReference>
<keyword evidence="2" id="KW-1185">Reference proteome</keyword>
<protein>
    <submittedName>
        <fullName evidence="1">18046_t:CDS:1</fullName>
    </submittedName>
</protein>
<feature type="non-terminal residue" evidence="1">
    <location>
        <position position="1"/>
    </location>
</feature>
<name>A0A9W4X6B9_9GLOM</name>
<gene>
    <name evidence="1" type="ORF">FWILDA_LOCUS18426</name>
</gene>
<proteinExistence type="predicted"/>